<organism evidence="2 3">
    <name type="scientific">Metabacillus indicus</name>
    <name type="common">Bacillus indicus</name>
    <dbReference type="NCBI Taxonomy" id="246786"/>
    <lineage>
        <taxon>Bacteria</taxon>
        <taxon>Bacillati</taxon>
        <taxon>Bacillota</taxon>
        <taxon>Bacilli</taxon>
        <taxon>Bacillales</taxon>
        <taxon>Bacillaceae</taxon>
        <taxon>Metabacillus</taxon>
    </lineage>
</organism>
<dbReference type="RefSeq" id="WP_029282420.1">
    <property type="nucleotide sequence ID" value="NZ_JNVC02000001.1"/>
</dbReference>
<dbReference type="Gene3D" id="3.40.630.30">
    <property type="match status" value="1"/>
</dbReference>
<evidence type="ECO:0000259" key="1">
    <source>
        <dbReference type="PROSITE" id="PS51186"/>
    </source>
</evidence>
<reference evidence="2 3" key="1">
    <citation type="journal article" date="2005" name="Int. J. Syst. Evol. Microbiol.">
        <title>Bacillus cibi sp. nov., isolated from jeotgal, a traditional Korean fermented seafood.</title>
        <authorList>
            <person name="Yoon J.H."/>
            <person name="Lee C.H."/>
            <person name="Oh T.K."/>
        </authorList>
    </citation>
    <scope>NUCLEOTIDE SEQUENCE [LARGE SCALE GENOMIC DNA]</scope>
    <source>
        <strain evidence="2 3">DSM 16189</strain>
    </source>
</reference>
<comment type="caution">
    <text evidence="2">The sequence shown here is derived from an EMBL/GenBank/DDBJ whole genome shotgun (WGS) entry which is preliminary data.</text>
</comment>
<dbReference type="STRING" id="246786.GS18_0200870"/>
<dbReference type="EMBL" id="JNVC02000001">
    <property type="protein sequence ID" value="KEZ53576.1"/>
    <property type="molecule type" value="Genomic_DNA"/>
</dbReference>
<feature type="domain" description="N-acetyltransferase" evidence="1">
    <location>
        <begin position="3"/>
        <end position="158"/>
    </location>
</feature>
<protein>
    <recommendedName>
        <fullName evidence="1">N-acetyltransferase domain-containing protein</fullName>
    </recommendedName>
</protein>
<evidence type="ECO:0000313" key="2">
    <source>
        <dbReference type="EMBL" id="KEZ53576.1"/>
    </source>
</evidence>
<dbReference type="InterPro" id="IPR000182">
    <property type="entry name" value="GNAT_dom"/>
</dbReference>
<dbReference type="OrthoDB" id="423921at2"/>
<accession>A0A084H1W4</accession>
<sequence length="168" mass="19077">MDVFIEKVDRQTAAEILGWRYEAPYDFYNMDVSEENIHGMLTHPYYAMKNKAGETAGFFCFGITAQVPSRYMAQIYAGNMIDIGLGMNPHLTGKGQGSAFFAYILNQARAGFPNTPLRLTVASFNERASRVYEKAGFKEAVRFEKERVIFKVMVLEERGFKSNQQAQV</sequence>
<gene>
    <name evidence="2" type="ORF">GS18_0200870</name>
</gene>
<dbReference type="PROSITE" id="PS51186">
    <property type="entry name" value="GNAT"/>
    <property type="match status" value="1"/>
</dbReference>
<dbReference type="GO" id="GO:0016747">
    <property type="term" value="F:acyltransferase activity, transferring groups other than amino-acyl groups"/>
    <property type="evidence" value="ECO:0007669"/>
    <property type="project" value="InterPro"/>
</dbReference>
<proteinExistence type="predicted"/>
<evidence type="ECO:0000313" key="3">
    <source>
        <dbReference type="Proteomes" id="UP000028549"/>
    </source>
</evidence>
<dbReference type="Proteomes" id="UP000028549">
    <property type="component" value="Unassembled WGS sequence"/>
</dbReference>
<dbReference type="InterPro" id="IPR016181">
    <property type="entry name" value="Acyl_CoA_acyltransferase"/>
</dbReference>
<keyword evidence="3" id="KW-1185">Reference proteome</keyword>
<dbReference type="SUPFAM" id="SSF55729">
    <property type="entry name" value="Acyl-CoA N-acyltransferases (Nat)"/>
    <property type="match status" value="1"/>
</dbReference>
<name>A0A084H1W4_METID</name>
<dbReference type="Pfam" id="PF00583">
    <property type="entry name" value="Acetyltransf_1"/>
    <property type="match status" value="1"/>
</dbReference>
<dbReference type="AlphaFoldDB" id="A0A084H1W4"/>